<evidence type="ECO:0000256" key="2">
    <source>
        <dbReference type="ARBA" id="ARBA00000198"/>
    </source>
</evidence>
<dbReference type="CDD" id="cd00739">
    <property type="entry name" value="DHPS"/>
    <property type="match status" value="1"/>
</dbReference>
<evidence type="ECO:0000256" key="14">
    <source>
        <dbReference type="ARBA" id="ARBA00022723"/>
    </source>
</evidence>
<dbReference type="Pfam" id="PF01288">
    <property type="entry name" value="HPPK"/>
    <property type="match status" value="1"/>
</dbReference>
<evidence type="ECO:0000256" key="23">
    <source>
        <dbReference type="ARBA" id="ARBA00067568"/>
    </source>
</evidence>
<dbReference type="Proteomes" id="UP000054567">
    <property type="component" value="Unassembled WGS sequence"/>
</dbReference>
<dbReference type="PROSITE" id="PS00793">
    <property type="entry name" value="DHPS_2"/>
    <property type="match status" value="1"/>
</dbReference>
<keyword evidence="20" id="KW-0511">Multifunctional enzyme</keyword>
<evidence type="ECO:0000256" key="17">
    <source>
        <dbReference type="ARBA" id="ARBA00022840"/>
    </source>
</evidence>
<dbReference type="InterPro" id="IPR045031">
    <property type="entry name" value="DHP_synth-like"/>
</dbReference>
<evidence type="ECO:0000256" key="8">
    <source>
        <dbReference type="ARBA" id="ARBA00009640"/>
    </source>
</evidence>
<dbReference type="GO" id="GO:0005524">
    <property type="term" value="F:ATP binding"/>
    <property type="evidence" value="ECO:0007669"/>
    <property type="project" value="UniProtKB-KW"/>
</dbReference>
<evidence type="ECO:0000256" key="12">
    <source>
        <dbReference type="ARBA" id="ARBA00013253"/>
    </source>
</evidence>
<dbReference type="EC" id="2.5.1.15" evidence="10"/>
<keyword evidence="19" id="KW-0289">Folate biosynthesis</keyword>
<evidence type="ECO:0000256" key="5">
    <source>
        <dbReference type="ARBA" id="ARBA00004763"/>
    </source>
</evidence>
<comment type="pathway">
    <text evidence="5">Cofactor biosynthesis; tetrahydrofolate biosynthesis; 7,8-dihydrofolate from 2-amino-4-hydroxy-6-hydroxymethyl-7,8-dihydropteridine diphosphate and 4-aminobenzoate: step 1/2.</text>
</comment>
<evidence type="ECO:0000256" key="20">
    <source>
        <dbReference type="ARBA" id="ARBA00023268"/>
    </source>
</evidence>
<comment type="similarity">
    <text evidence="22">In the central section; belongs to the HPPK family.</text>
</comment>
<comment type="catalytic activity">
    <reaction evidence="3">
        <text>7,8-dihydroneopterin = 6-hydroxymethyl-7,8-dihydropterin + glycolaldehyde</text>
        <dbReference type="Rhea" id="RHEA:10540"/>
        <dbReference type="ChEBI" id="CHEBI:17001"/>
        <dbReference type="ChEBI" id="CHEBI:17071"/>
        <dbReference type="ChEBI" id="CHEBI:44841"/>
        <dbReference type="EC" id="4.1.2.25"/>
    </reaction>
</comment>
<comment type="similarity">
    <text evidence="9">In the C-terminal section; belongs to the DHPS family.</text>
</comment>
<evidence type="ECO:0000256" key="21">
    <source>
        <dbReference type="ARBA" id="ARBA00058009"/>
    </source>
</evidence>
<dbReference type="FunFam" id="3.20.20.20:FF:000006">
    <property type="entry name" value="Dihydropteroate synthase"/>
    <property type="match status" value="1"/>
</dbReference>
<evidence type="ECO:0000256" key="24">
    <source>
        <dbReference type="ARBA" id="ARBA00068111"/>
    </source>
</evidence>
<evidence type="ECO:0000256" key="9">
    <source>
        <dbReference type="ARBA" id="ARBA00009951"/>
    </source>
</evidence>
<comment type="catalytic activity">
    <reaction evidence="1">
        <text>(7,8-dihydropterin-6-yl)methyl diphosphate + 4-aminobenzoate = 7,8-dihydropteroate + diphosphate</text>
        <dbReference type="Rhea" id="RHEA:19949"/>
        <dbReference type="ChEBI" id="CHEBI:17836"/>
        <dbReference type="ChEBI" id="CHEBI:17839"/>
        <dbReference type="ChEBI" id="CHEBI:33019"/>
        <dbReference type="ChEBI" id="CHEBI:72950"/>
        <dbReference type="EC" id="2.5.1.15"/>
    </reaction>
</comment>
<evidence type="ECO:0000256" key="6">
    <source>
        <dbReference type="ARBA" id="ARBA00005013"/>
    </source>
</evidence>
<dbReference type="NCBIfam" id="TIGR01496">
    <property type="entry name" value="DHPS"/>
    <property type="match status" value="1"/>
</dbReference>
<evidence type="ECO:0000256" key="15">
    <source>
        <dbReference type="ARBA" id="ARBA00022741"/>
    </source>
</evidence>
<evidence type="ECO:0000256" key="3">
    <source>
        <dbReference type="ARBA" id="ARBA00001353"/>
    </source>
</evidence>
<keyword evidence="17" id="KW-0067">ATP-binding</keyword>
<dbReference type="AlphaFoldDB" id="A0A0J6FGG6"/>
<comment type="pathway">
    <text evidence="7">Cofactor biosynthesis; tetrahydrofolate biosynthesis; 2-amino-4-hydroxy-6-hydroxymethyl-7,8-dihydropteridine diphosphate from 7,8-dihydroneopterin triphosphate: step 4/4.</text>
</comment>
<evidence type="ECO:0000256" key="13">
    <source>
        <dbReference type="ARBA" id="ARBA00022679"/>
    </source>
</evidence>
<dbReference type="GO" id="GO:0005740">
    <property type="term" value="C:mitochondrial envelope"/>
    <property type="evidence" value="ECO:0007669"/>
    <property type="project" value="TreeGrafter"/>
</dbReference>
<dbReference type="PROSITE" id="PS00792">
    <property type="entry name" value="DHPS_1"/>
    <property type="match status" value="1"/>
</dbReference>
<dbReference type="Gene3D" id="3.20.20.20">
    <property type="entry name" value="Dihydropteroate synthase-like"/>
    <property type="match status" value="1"/>
</dbReference>
<dbReference type="GO" id="GO:0046872">
    <property type="term" value="F:metal ion binding"/>
    <property type="evidence" value="ECO:0007669"/>
    <property type="project" value="UniProtKB-KW"/>
</dbReference>
<dbReference type="GO" id="GO:0016301">
    <property type="term" value="F:kinase activity"/>
    <property type="evidence" value="ECO:0007669"/>
    <property type="project" value="UniProtKB-KW"/>
</dbReference>
<evidence type="ECO:0000256" key="18">
    <source>
        <dbReference type="ARBA" id="ARBA00022842"/>
    </source>
</evidence>
<gene>
    <name evidence="26" type="ORF">CPAG_05699</name>
</gene>
<sequence>MRNTIPCFVVDTTVLLCSTRLSPSFSPSIGRQCVKSNTYDRFPLAHKNISTLSSKLQFADVGYSCTLTRDFDSHAYRSHGRNPLRRDYSTPAFLQRHKTIIALASRSVQTHYCSSYMSPDGAGNTANMAVSSQHRAFIALGSNMGDRVAMIEQACMEMEARGIRIMRTSSLFETAPMYVTNQDPFINGVCEVETNMHPIELLDTLQSIEIAMGRRKIVDKGPRVIDLDILLYGEEVFSNERLNIPHKLMLEREFVLRPLCQLIPESIPPSSKDSNCYQTYLDALPSSDPAPQAITPMHTNMPPLNPSNPKRHTHVMAVLNVTPDSFSDGGLHSAADASTLTQTTRYFINNGATIIDIGGESTRPSSDPTTEQDELSRTIPAIKLIRSLPEADHIAISIDTYRASVAQAAVAAGADIINDISAGLMDPEMLPTMARLGKTVILSHMRGTPKTMTKLTDYPSGVIDGVSTELAQRIAAAEAAGVRRWRIIADPGVGFAKNQAQNLTLLRNMQSLRGFRAFSYLPWLVGTSRKGFVGRITRVEKASERGWGTGAAVTAAIAGGTDIVRVHDVKEMCQVARMADAIYRQGLNA</sequence>
<dbReference type="VEuPathDB" id="FungiDB:CPAG_05699"/>
<evidence type="ECO:0000256" key="4">
    <source>
        <dbReference type="ARBA" id="ARBA00001946"/>
    </source>
</evidence>
<accession>A0A0J6FGG6</accession>
<keyword evidence="16" id="KW-0418">Kinase</keyword>
<dbReference type="InterPro" id="IPR000550">
    <property type="entry name" value="Hppk"/>
</dbReference>
<dbReference type="PANTHER" id="PTHR20941:SF1">
    <property type="entry name" value="FOLIC ACID SYNTHESIS PROTEIN FOL1"/>
    <property type="match status" value="1"/>
</dbReference>
<dbReference type="OrthoDB" id="615426at2759"/>
<feature type="domain" description="Pterin-binding" evidence="25">
    <location>
        <begin position="313"/>
        <end position="577"/>
    </location>
</feature>
<dbReference type="InterPro" id="IPR000489">
    <property type="entry name" value="Pterin-binding_dom"/>
</dbReference>
<reference evidence="26 27" key="1">
    <citation type="submission" date="2007-06" db="EMBL/GenBank/DDBJ databases">
        <title>The Genome Sequence of Coccidioides posadasii RMSCC_3488.</title>
        <authorList>
            <consortium name="Coccidioides Genome Resources Consortium"/>
            <consortium name="The Broad Institute Genome Sequencing Platform"/>
            <person name="Henn M.R."/>
            <person name="Sykes S."/>
            <person name="Young S."/>
            <person name="Jaffe D."/>
            <person name="Berlin A."/>
            <person name="Alvarez P."/>
            <person name="Butler J."/>
            <person name="Gnerre S."/>
            <person name="Grabherr M."/>
            <person name="Mauceli E."/>
            <person name="Brockman W."/>
            <person name="Kodira C."/>
            <person name="Alvarado L."/>
            <person name="Zeng Q."/>
            <person name="Crawford M."/>
            <person name="Antoine C."/>
            <person name="Devon K."/>
            <person name="Galgiani J."/>
            <person name="Orsborn K."/>
            <person name="Lewis M.L."/>
            <person name="Nusbaum C."/>
            <person name="Galagan J."/>
            <person name="Birren B."/>
        </authorList>
    </citation>
    <scope>NUCLEOTIDE SEQUENCE [LARGE SCALE GENOMIC DNA]</scope>
    <source>
        <strain evidence="26 27">RMSCC 3488</strain>
    </source>
</reference>
<evidence type="ECO:0000256" key="1">
    <source>
        <dbReference type="ARBA" id="ARBA00000012"/>
    </source>
</evidence>
<keyword evidence="15" id="KW-0547">Nucleotide-binding</keyword>
<evidence type="ECO:0000256" key="19">
    <source>
        <dbReference type="ARBA" id="ARBA00022909"/>
    </source>
</evidence>
<reference evidence="27" key="3">
    <citation type="journal article" date="2010" name="Genome Res.">
        <title>Population genomic sequencing of Coccidioides fungi reveals recent hybridization and transposon control.</title>
        <authorList>
            <person name="Neafsey D.E."/>
            <person name="Barker B.M."/>
            <person name="Sharpton T.J."/>
            <person name="Stajich J.E."/>
            <person name="Park D.J."/>
            <person name="Whiston E."/>
            <person name="Hung C.-Y."/>
            <person name="McMahan C."/>
            <person name="White J."/>
            <person name="Sykes S."/>
            <person name="Heiman D."/>
            <person name="Young S."/>
            <person name="Zeng Q."/>
            <person name="Abouelleil A."/>
            <person name="Aftuck L."/>
            <person name="Bessette D."/>
            <person name="Brown A."/>
            <person name="FitzGerald M."/>
            <person name="Lui A."/>
            <person name="Macdonald J.P."/>
            <person name="Priest M."/>
            <person name="Orbach M.J."/>
            <person name="Galgiani J.N."/>
            <person name="Kirkland T.N."/>
            <person name="Cole G.T."/>
            <person name="Birren B.W."/>
            <person name="Henn M.R."/>
            <person name="Taylor J.W."/>
            <person name="Rounsley S.D."/>
        </authorList>
    </citation>
    <scope>NUCLEOTIDE SEQUENCE [LARGE SCALE GENOMIC DNA]</scope>
    <source>
        <strain evidence="27">RMSCC 3488</strain>
    </source>
</reference>
<protein>
    <recommendedName>
        <fullName evidence="23">Folic acid synthesis protein FOL1</fullName>
        <ecNumber evidence="10">2.5.1.15</ecNumber>
        <ecNumber evidence="12">2.7.6.3</ecNumber>
        <ecNumber evidence="11">4.1.2.25</ecNumber>
    </recommendedName>
    <alternativeName>
        <fullName evidence="24">Folic acid synthesis protein fol1</fullName>
    </alternativeName>
</protein>
<keyword evidence="14" id="KW-0479">Metal-binding</keyword>
<comment type="similarity">
    <text evidence="8">In the N-terminal section; belongs to the DHNA family.</text>
</comment>
<dbReference type="GO" id="GO:0004156">
    <property type="term" value="F:dihydropteroate synthase activity"/>
    <property type="evidence" value="ECO:0007669"/>
    <property type="project" value="UniProtKB-EC"/>
</dbReference>
<dbReference type="EC" id="2.7.6.3" evidence="12"/>
<dbReference type="InterPro" id="IPR011005">
    <property type="entry name" value="Dihydropteroate_synth-like_sf"/>
</dbReference>
<organism evidence="26 27">
    <name type="scientific">Coccidioides posadasii RMSCC 3488</name>
    <dbReference type="NCBI Taxonomy" id="454284"/>
    <lineage>
        <taxon>Eukaryota</taxon>
        <taxon>Fungi</taxon>
        <taxon>Dikarya</taxon>
        <taxon>Ascomycota</taxon>
        <taxon>Pezizomycotina</taxon>
        <taxon>Eurotiomycetes</taxon>
        <taxon>Eurotiomycetidae</taxon>
        <taxon>Onygenales</taxon>
        <taxon>Onygenaceae</taxon>
        <taxon>Coccidioides</taxon>
    </lineage>
</organism>
<dbReference type="SUPFAM" id="SSF55083">
    <property type="entry name" value="6-hydroxymethyl-7,8-dihydropterin pyrophosphokinase, HPPK"/>
    <property type="match status" value="1"/>
</dbReference>
<reference evidence="27" key="2">
    <citation type="journal article" date="2009" name="Genome Res.">
        <title>Comparative genomic analyses of the human fungal pathogens Coccidioides and their relatives.</title>
        <authorList>
            <person name="Sharpton T.J."/>
            <person name="Stajich J.E."/>
            <person name="Rounsley S.D."/>
            <person name="Gardner M.J."/>
            <person name="Wortman J.R."/>
            <person name="Jordar V.S."/>
            <person name="Maiti R."/>
            <person name="Kodira C.D."/>
            <person name="Neafsey D.E."/>
            <person name="Zeng Q."/>
            <person name="Hung C.-Y."/>
            <person name="McMahan C."/>
            <person name="Muszewska A."/>
            <person name="Grynberg M."/>
            <person name="Mandel M.A."/>
            <person name="Kellner E.M."/>
            <person name="Barker B.M."/>
            <person name="Galgiani J.N."/>
            <person name="Orbach M.J."/>
            <person name="Kirkland T.N."/>
            <person name="Cole G.T."/>
            <person name="Henn M.R."/>
            <person name="Birren B.W."/>
            <person name="Taylor J.W."/>
        </authorList>
    </citation>
    <scope>NUCLEOTIDE SEQUENCE [LARGE SCALE GENOMIC DNA]</scope>
    <source>
        <strain evidence="27">RMSCC 3488</strain>
    </source>
</reference>
<comment type="function">
    <text evidence="21">Catalyzes three sequential steps of tetrahydrofolate biosynthesis.</text>
</comment>
<comment type="catalytic activity">
    <reaction evidence="2">
        <text>6-hydroxymethyl-7,8-dihydropterin + ATP = (7,8-dihydropterin-6-yl)methyl diphosphate + AMP + H(+)</text>
        <dbReference type="Rhea" id="RHEA:11412"/>
        <dbReference type="ChEBI" id="CHEBI:15378"/>
        <dbReference type="ChEBI" id="CHEBI:30616"/>
        <dbReference type="ChEBI" id="CHEBI:44841"/>
        <dbReference type="ChEBI" id="CHEBI:72950"/>
        <dbReference type="ChEBI" id="CHEBI:456215"/>
        <dbReference type="EC" id="2.7.6.3"/>
    </reaction>
</comment>
<dbReference type="Pfam" id="PF00809">
    <property type="entry name" value="Pterin_bind"/>
    <property type="match status" value="1"/>
</dbReference>
<dbReference type="GO" id="GO:0046656">
    <property type="term" value="P:folic acid biosynthetic process"/>
    <property type="evidence" value="ECO:0007669"/>
    <property type="project" value="UniProtKB-KW"/>
</dbReference>
<dbReference type="PROSITE" id="PS50972">
    <property type="entry name" value="PTERIN_BINDING"/>
    <property type="match status" value="1"/>
</dbReference>
<proteinExistence type="inferred from homology"/>
<dbReference type="PANTHER" id="PTHR20941">
    <property type="entry name" value="FOLATE SYNTHESIS PROTEINS"/>
    <property type="match status" value="1"/>
</dbReference>
<keyword evidence="13" id="KW-0808">Transferase</keyword>
<evidence type="ECO:0000313" key="27">
    <source>
        <dbReference type="Proteomes" id="UP000054567"/>
    </source>
</evidence>
<keyword evidence="18" id="KW-0460">Magnesium</keyword>
<dbReference type="SUPFAM" id="SSF51717">
    <property type="entry name" value="Dihydropteroate synthetase-like"/>
    <property type="match status" value="1"/>
</dbReference>
<comment type="pathway">
    <text evidence="6">Cofactor biosynthesis; tetrahydrofolate biosynthesis; 2-amino-4-hydroxy-6-hydroxymethyl-7,8-dihydropteridine diphosphate from 7,8-dihydroneopterin triphosphate: step 3/4.</text>
</comment>
<dbReference type="PROSITE" id="PS00794">
    <property type="entry name" value="HPPK"/>
    <property type="match status" value="1"/>
</dbReference>
<dbReference type="GO" id="GO:0003848">
    <property type="term" value="F:2-amino-4-hydroxy-6-hydroxymethyldihydropteridine diphosphokinase activity"/>
    <property type="evidence" value="ECO:0007669"/>
    <property type="project" value="UniProtKB-EC"/>
</dbReference>
<comment type="cofactor">
    <cofactor evidence="4">
        <name>Mg(2+)</name>
        <dbReference type="ChEBI" id="CHEBI:18420"/>
    </cofactor>
</comment>
<evidence type="ECO:0000256" key="16">
    <source>
        <dbReference type="ARBA" id="ARBA00022777"/>
    </source>
</evidence>
<evidence type="ECO:0000256" key="10">
    <source>
        <dbReference type="ARBA" id="ARBA00012458"/>
    </source>
</evidence>
<dbReference type="InterPro" id="IPR006390">
    <property type="entry name" value="DHP_synth_dom"/>
</dbReference>
<dbReference type="NCBIfam" id="TIGR01498">
    <property type="entry name" value="folK"/>
    <property type="match status" value="1"/>
</dbReference>
<dbReference type="GO" id="GO:0046654">
    <property type="term" value="P:tetrahydrofolate biosynthetic process"/>
    <property type="evidence" value="ECO:0007669"/>
    <property type="project" value="UniProtKB-UniPathway"/>
</dbReference>
<dbReference type="Gene3D" id="3.30.70.560">
    <property type="entry name" value="7,8-Dihydro-6-hydroxymethylpterin-pyrophosphokinase HPPK"/>
    <property type="match status" value="1"/>
</dbReference>
<dbReference type="EMBL" id="DS268111">
    <property type="protein sequence ID" value="KMM69383.1"/>
    <property type="molecule type" value="Genomic_DNA"/>
</dbReference>
<evidence type="ECO:0000256" key="11">
    <source>
        <dbReference type="ARBA" id="ARBA00013043"/>
    </source>
</evidence>
<evidence type="ECO:0000256" key="7">
    <source>
        <dbReference type="ARBA" id="ARBA00005051"/>
    </source>
</evidence>
<evidence type="ECO:0000256" key="22">
    <source>
        <dbReference type="ARBA" id="ARBA00061548"/>
    </source>
</evidence>
<evidence type="ECO:0000259" key="25">
    <source>
        <dbReference type="PROSITE" id="PS50972"/>
    </source>
</evidence>
<name>A0A0J6FGG6_COCPO</name>
<dbReference type="EC" id="4.1.2.25" evidence="11"/>
<dbReference type="GO" id="GO:0004150">
    <property type="term" value="F:dihydroneopterin aldolase activity"/>
    <property type="evidence" value="ECO:0007669"/>
    <property type="project" value="UniProtKB-EC"/>
</dbReference>
<dbReference type="UniPathway" id="UPA00077">
    <property type="reaction ID" value="UER00155"/>
</dbReference>
<dbReference type="CDD" id="cd00483">
    <property type="entry name" value="HPPK"/>
    <property type="match status" value="1"/>
</dbReference>
<dbReference type="InterPro" id="IPR035907">
    <property type="entry name" value="Hppk_sf"/>
</dbReference>
<evidence type="ECO:0000313" key="26">
    <source>
        <dbReference type="EMBL" id="KMM69383.1"/>
    </source>
</evidence>